<dbReference type="GO" id="GO:1901135">
    <property type="term" value="P:carbohydrate derivative metabolic process"/>
    <property type="evidence" value="ECO:0007669"/>
    <property type="project" value="InterPro"/>
</dbReference>
<proteinExistence type="inferred from homology"/>
<sequence length="394" mass="40418">MPYIDEALLDDVSRLTACDSRGTLRALATAGAQVREAITLAQESGIERLASLDRPRSVLVASLGGSAVVADVLDVLAEPGSPVPVSVRRNVPLPGWVGPLDLVVAVSLSGRARGPLAVAAEAARRGASLLTVGAAESPLAAVCHRARGIHVDIGRERINSRTALWSLLTPVLLGAGAMGLIDVREDTLLETAVRLDDQAEACRPSSESFVNPAKALAMTLAETVPVVLGDGPLAGVAANRAASMLARTARIPATHGELPDAASQVVATFDGPFTAGGGQGVAVPAGGDDIFADPFLDGPAMPRLGLLMLRDAPRPAPTSPEEADLDALAEAVLQTAQEAGVRLATITAEPAHPLTRLAGLLAQTDFVATYLALGLGIDPAVSRHITALRDHTMG</sequence>
<dbReference type="InterPro" id="IPR046348">
    <property type="entry name" value="SIS_dom_sf"/>
</dbReference>
<dbReference type="InterPro" id="IPR001347">
    <property type="entry name" value="SIS_dom"/>
</dbReference>
<evidence type="ECO:0000256" key="1">
    <source>
        <dbReference type="ARBA" id="ARBA00010523"/>
    </source>
</evidence>
<dbReference type="AlphaFoldDB" id="K6WUA5"/>
<dbReference type="PROSITE" id="PS51464">
    <property type="entry name" value="SIS"/>
    <property type="match status" value="1"/>
</dbReference>
<organism evidence="4 5">
    <name type="scientific">Kineosphaera limosa NBRC 100340</name>
    <dbReference type="NCBI Taxonomy" id="1184609"/>
    <lineage>
        <taxon>Bacteria</taxon>
        <taxon>Bacillati</taxon>
        <taxon>Actinomycetota</taxon>
        <taxon>Actinomycetes</taxon>
        <taxon>Micrococcales</taxon>
        <taxon>Dermatophilaceae</taxon>
        <taxon>Kineosphaera</taxon>
    </lineage>
</organism>
<evidence type="ECO:0000313" key="4">
    <source>
        <dbReference type="EMBL" id="GAB97406.1"/>
    </source>
</evidence>
<dbReference type="STRING" id="1184609.KILIM_067_00070"/>
<dbReference type="Gene3D" id="3.40.50.10490">
    <property type="entry name" value="Glucose-6-phosphate isomerase like protein, domain 1"/>
    <property type="match status" value="2"/>
</dbReference>
<dbReference type="InterPro" id="IPR019490">
    <property type="entry name" value="Glu6P/Mann6P_isomerase_C"/>
</dbReference>
<dbReference type="GO" id="GO:0097367">
    <property type="term" value="F:carbohydrate derivative binding"/>
    <property type="evidence" value="ECO:0007669"/>
    <property type="project" value="InterPro"/>
</dbReference>
<name>K6WUA5_9MICO</name>
<evidence type="ECO:0000259" key="3">
    <source>
        <dbReference type="PROSITE" id="PS51464"/>
    </source>
</evidence>
<keyword evidence="2" id="KW-0413">Isomerase</keyword>
<dbReference type="GO" id="GO:0004476">
    <property type="term" value="F:mannose-6-phosphate isomerase activity"/>
    <property type="evidence" value="ECO:0007669"/>
    <property type="project" value="InterPro"/>
</dbReference>
<dbReference type="EMBL" id="BAHD01000067">
    <property type="protein sequence ID" value="GAB97406.1"/>
    <property type="molecule type" value="Genomic_DNA"/>
</dbReference>
<dbReference type="SUPFAM" id="SSF53697">
    <property type="entry name" value="SIS domain"/>
    <property type="match status" value="1"/>
</dbReference>
<dbReference type="RefSeq" id="WP_006593938.1">
    <property type="nucleotide sequence ID" value="NZ_BAHD01000067.1"/>
</dbReference>
<feature type="domain" description="SIS" evidence="3">
    <location>
        <begin position="48"/>
        <end position="180"/>
    </location>
</feature>
<comment type="caution">
    <text evidence="4">The sequence shown here is derived from an EMBL/GenBank/DDBJ whole genome shotgun (WGS) entry which is preliminary data.</text>
</comment>
<dbReference type="eggNOG" id="COG1737">
    <property type="taxonomic scope" value="Bacteria"/>
</dbReference>
<dbReference type="Pfam" id="PF10432">
    <property type="entry name" value="bact-PGI_C"/>
    <property type="match status" value="1"/>
</dbReference>
<comment type="similarity">
    <text evidence="1">Belongs to the PGI/PMI family.</text>
</comment>
<accession>K6WUA5</accession>
<keyword evidence="5" id="KW-1185">Reference proteome</keyword>
<protein>
    <recommendedName>
        <fullName evidence="3">SIS domain-containing protein</fullName>
    </recommendedName>
</protein>
<reference evidence="4 5" key="1">
    <citation type="submission" date="2012-08" db="EMBL/GenBank/DDBJ databases">
        <title>Whole genome shotgun sequence of Kineosphaera limosa NBRC 100340.</title>
        <authorList>
            <person name="Yoshida I."/>
            <person name="Isaki S."/>
            <person name="Hosoyama A."/>
            <person name="Tsuchikane K."/>
            <person name="Katsumata H."/>
            <person name="Ando Y."/>
            <person name="Ohji S."/>
            <person name="Hamada M."/>
            <person name="Tamura T."/>
            <person name="Yamazoe A."/>
            <person name="Yamazaki S."/>
            <person name="Fujita N."/>
        </authorList>
    </citation>
    <scope>NUCLEOTIDE SEQUENCE [LARGE SCALE GENOMIC DNA]</scope>
    <source>
        <strain evidence="4 5">NBRC 100340</strain>
    </source>
</reference>
<evidence type="ECO:0000313" key="5">
    <source>
        <dbReference type="Proteomes" id="UP000008366"/>
    </source>
</evidence>
<evidence type="ECO:0000256" key="2">
    <source>
        <dbReference type="ARBA" id="ARBA00023235"/>
    </source>
</evidence>
<dbReference type="Proteomes" id="UP000008366">
    <property type="component" value="Unassembled WGS sequence"/>
</dbReference>
<dbReference type="OrthoDB" id="5241724at2"/>
<dbReference type="GO" id="GO:0005975">
    <property type="term" value="P:carbohydrate metabolic process"/>
    <property type="evidence" value="ECO:0007669"/>
    <property type="project" value="InterPro"/>
</dbReference>
<gene>
    <name evidence="4" type="ORF">KILIM_067_00070</name>
</gene>
<dbReference type="GO" id="GO:0004347">
    <property type="term" value="F:glucose-6-phosphate isomerase activity"/>
    <property type="evidence" value="ECO:0007669"/>
    <property type="project" value="InterPro"/>
</dbReference>